<keyword evidence="1" id="KW-1133">Transmembrane helix</keyword>
<dbReference type="OrthoDB" id="3177508at2"/>
<dbReference type="AlphaFoldDB" id="A0A3N0AY43"/>
<accession>A0A3N0AY43</accession>
<protein>
    <recommendedName>
        <fullName evidence="4">Tat pathway signal protein</fullName>
    </recommendedName>
</protein>
<name>A0A3N0AY43_9ACTN</name>
<gene>
    <name evidence="2" type="ORF">DMP08_10950</name>
</gene>
<feature type="transmembrane region" description="Helical" evidence="1">
    <location>
        <begin position="48"/>
        <end position="67"/>
    </location>
</feature>
<evidence type="ECO:0000313" key="2">
    <source>
        <dbReference type="EMBL" id="RNL39782.1"/>
    </source>
</evidence>
<evidence type="ECO:0000256" key="1">
    <source>
        <dbReference type="SAM" id="Phobius"/>
    </source>
</evidence>
<keyword evidence="1" id="KW-0812">Transmembrane</keyword>
<reference evidence="3" key="1">
    <citation type="submission" date="2018-05" db="EMBL/GenBank/DDBJ databases">
        <title>Genome Sequencing of selected type strains of the family Eggerthellaceae.</title>
        <authorList>
            <person name="Danylec N."/>
            <person name="Stoll D.A."/>
            <person name="Doetsch A."/>
            <person name="Huch M."/>
        </authorList>
    </citation>
    <scope>NUCLEOTIDE SEQUENCE [LARGE SCALE GENOMIC DNA]</scope>
    <source>
        <strain evidence="3">DSM 16106</strain>
    </source>
</reference>
<dbReference type="RefSeq" id="WP_123192922.1">
    <property type="nucleotide sequence ID" value="NZ_QICD01000031.1"/>
</dbReference>
<keyword evidence="3" id="KW-1185">Reference proteome</keyword>
<feature type="transmembrane region" description="Helical" evidence="1">
    <location>
        <begin position="21"/>
        <end position="42"/>
    </location>
</feature>
<dbReference type="EMBL" id="QICD01000031">
    <property type="protein sequence ID" value="RNL39782.1"/>
    <property type="molecule type" value="Genomic_DNA"/>
</dbReference>
<feature type="transmembrane region" description="Helical" evidence="1">
    <location>
        <begin position="96"/>
        <end position="114"/>
    </location>
</feature>
<organism evidence="2 3">
    <name type="scientific">Paraeggerthella hongkongensis</name>
    <dbReference type="NCBI Taxonomy" id="230658"/>
    <lineage>
        <taxon>Bacteria</taxon>
        <taxon>Bacillati</taxon>
        <taxon>Actinomycetota</taxon>
        <taxon>Coriobacteriia</taxon>
        <taxon>Eggerthellales</taxon>
        <taxon>Eggerthellaceae</taxon>
        <taxon>Paraeggerthella</taxon>
    </lineage>
</organism>
<feature type="transmembrane region" description="Helical" evidence="1">
    <location>
        <begin position="74"/>
        <end position="90"/>
    </location>
</feature>
<sequence>MNDLENSKPLAKRNLARCAIVILRWALVAGWFAFSALVQPGAEDPVRAVSQSLASAGLAFLLVNALWQHMPLKWACLVGALAACSLNLLALSPDSWLAIAIGSVAGVLVGYPVIQRIDRLIASRR</sequence>
<proteinExistence type="predicted"/>
<keyword evidence="1" id="KW-0472">Membrane</keyword>
<dbReference type="Proteomes" id="UP000278632">
    <property type="component" value="Unassembled WGS sequence"/>
</dbReference>
<evidence type="ECO:0000313" key="3">
    <source>
        <dbReference type="Proteomes" id="UP000278632"/>
    </source>
</evidence>
<comment type="caution">
    <text evidence="2">The sequence shown here is derived from an EMBL/GenBank/DDBJ whole genome shotgun (WGS) entry which is preliminary data.</text>
</comment>
<evidence type="ECO:0008006" key="4">
    <source>
        <dbReference type="Google" id="ProtNLM"/>
    </source>
</evidence>